<accession>A0ABR1D8S4</accession>
<organism evidence="1 2">
    <name type="scientific">Necator americanus</name>
    <name type="common">Human hookworm</name>
    <dbReference type="NCBI Taxonomy" id="51031"/>
    <lineage>
        <taxon>Eukaryota</taxon>
        <taxon>Metazoa</taxon>
        <taxon>Ecdysozoa</taxon>
        <taxon>Nematoda</taxon>
        <taxon>Chromadorea</taxon>
        <taxon>Rhabditida</taxon>
        <taxon>Rhabditina</taxon>
        <taxon>Rhabditomorpha</taxon>
        <taxon>Strongyloidea</taxon>
        <taxon>Ancylostomatidae</taxon>
        <taxon>Bunostominae</taxon>
        <taxon>Necator</taxon>
    </lineage>
</organism>
<keyword evidence="2" id="KW-1185">Reference proteome</keyword>
<evidence type="ECO:0000313" key="1">
    <source>
        <dbReference type="EMBL" id="KAK6745811.1"/>
    </source>
</evidence>
<evidence type="ECO:0000313" key="2">
    <source>
        <dbReference type="Proteomes" id="UP001303046"/>
    </source>
</evidence>
<dbReference type="KEGG" id="nai:NECAME_16632"/>
<name>A0ABR1D8S4_NECAM</name>
<protein>
    <submittedName>
        <fullName evidence="1">Uncharacterized protein</fullName>
    </submittedName>
</protein>
<reference evidence="1 2" key="1">
    <citation type="submission" date="2023-08" db="EMBL/GenBank/DDBJ databases">
        <title>A Necator americanus chromosomal reference genome.</title>
        <authorList>
            <person name="Ilik V."/>
            <person name="Petrzelkova K.J."/>
            <person name="Pardy F."/>
            <person name="Fuh T."/>
            <person name="Niatou-Singa F.S."/>
            <person name="Gouil Q."/>
            <person name="Baker L."/>
            <person name="Ritchie M.E."/>
            <person name="Jex A.R."/>
            <person name="Gazzola D."/>
            <person name="Li H."/>
            <person name="Toshio Fujiwara R."/>
            <person name="Zhan B."/>
            <person name="Aroian R.V."/>
            <person name="Pafco B."/>
            <person name="Schwarz E.M."/>
        </authorList>
    </citation>
    <scope>NUCLEOTIDE SEQUENCE [LARGE SCALE GENOMIC DNA]</scope>
    <source>
        <strain evidence="1 2">Aroian</strain>
        <tissue evidence="1">Whole animal</tissue>
    </source>
</reference>
<comment type="caution">
    <text evidence="1">The sequence shown here is derived from an EMBL/GenBank/DDBJ whole genome shotgun (WGS) entry which is preliminary data.</text>
</comment>
<proteinExistence type="predicted"/>
<dbReference type="CTD" id="25356658"/>
<dbReference type="EMBL" id="JAVFWL010000003">
    <property type="protein sequence ID" value="KAK6745811.1"/>
    <property type="molecule type" value="Genomic_DNA"/>
</dbReference>
<dbReference type="Proteomes" id="UP001303046">
    <property type="component" value="Unassembled WGS sequence"/>
</dbReference>
<sequence>MLVLLLSLVATVNADVKTMAIVKSFNLRTTAKSDITCSSIQKVLIESTSVTSWNCVGETLAAEKDPGMWIVTEMDPMTPDKDKLTWRIEYTNGNLTDSFSTTKTIEKPLAVNNTIEITPKPKSKAILTNRVDIRAAEDDSKTEPPTTSKATEHPKDDPTTMEKTKPTEPATTTQTPAPSNKVTVTVNYIQFYSGQEPVYVNKHTAAVVIAVLEGLILGAILAVVIFRCYKTSQMRAAGMYPSSNDYQSNNMRNTVYYDNGGTLNYSRNPRPEIPSYRSPDIQAPVRLDSLPPRTQQPMATPNLMPVSATSPTASVTPAPLNNWPDMPGQAQPIRNIMDSDI</sequence>
<gene>
    <name evidence="1" type="primary">Necator_chrIII.g12888</name>
    <name evidence="1" type="ORF">RB195_012121</name>
</gene>